<dbReference type="PANTHER" id="PTHR37743:SF1">
    <property type="entry name" value="ARM REPEAT SUPERFAMILY PROTEIN"/>
    <property type="match status" value="1"/>
</dbReference>
<gene>
    <name evidence="1" type="ORF">GH714_032638</name>
</gene>
<accession>A0A6A6M5F1</accession>
<evidence type="ECO:0000313" key="2">
    <source>
        <dbReference type="Proteomes" id="UP000467840"/>
    </source>
</evidence>
<reference evidence="1 2" key="1">
    <citation type="journal article" date="2020" name="Mol. Plant">
        <title>The Chromosome-Based Rubber Tree Genome Provides New Insights into Spurge Genome Evolution and Rubber Biosynthesis.</title>
        <authorList>
            <person name="Liu J."/>
            <person name="Shi C."/>
            <person name="Shi C.C."/>
            <person name="Li W."/>
            <person name="Zhang Q.J."/>
            <person name="Zhang Y."/>
            <person name="Li K."/>
            <person name="Lu H.F."/>
            <person name="Shi C."/>
            <person name="Zhu S.T."/>
            <person name="Xiao Z.Y."/>
            <person name="Nan H."/>
            <person name="Yue Y."/>
            <person name="Zhu X.G."/>
            <person name="Wu Y."/>
            <person name="Hong X.N."/>
            <person name="Fan G.Y."/>
            <person name="Tong Y."/>
            <person name="Zhang D."/>
            <person name="Mao C.L."/>
            <person name="Liu Y.L."/>
            <person name="Hao S.J."/>
            <person name="Liu W.Q."/>
            <person name="Lv M.Q."/>
            <person name="Zhang H.B."/>
            <person name="Liu Y."/>
            <person name="Hu-Tang G.R."/>
            <person name="Wang J.P."/>
            <person name="Wang J.H."/>
            <person name="Sun Y.H."/>
            <person name="Ni S.B."/>
            <person name="Chen W.B."/>
            <person name="Zhang X.C."/>
            <person name="Jiao Y.N."/>
            <person name="Eichler E.E."/>
            <person name="Li G.H."/>
            <person name="Liu X."/>
            <person name="Gao L.Z."/>
        </authorList>
    </citation>
    <scope>NUCLEOTIDE SEQUENCE [LARGE SCALE GENOMIC DNA]</scope>
    <source>
        <strain evidence="2">cv. GT1</strain>
        <tissue evidence="1">Leaf</tissue>
    </source>
</reference>
<dbReference type="Proteomes" id="UP000467840">
    <property type="component" value="Chromosome 9"/>
</dbReference>
<dbReference type="PANTHER" id="PTHR37743">
    <property type="entry name" value="ARM REPEAT SUPERFAMILY PROTEIN"/>
    <property type="match status" value="1"/>
</dbReference>
<dbReference type="AlphaFoldDB" id="A0A6A6M5F1"/>
<proteinExistence type="predicted"/>
<organism evidence="1 2">
    <name type="scientific">Hevea brasiliensis</name>
    <name type="common">Para rubber tree</name>
    <name type="synonym">Siphonia brasiliensis</name>
    <dbReference type="NCBI Taxonomy" id="3981"/>
    <lineage>
        <taxon>Eukaryota</taxon>
        <taxon>Viridiplantae</taxon>
        <taxon>Streptophyta</taxon>
        <taxon>Embryophyta</taxon>
        <taxon>Tracheophyta</taxon>
        <taxon>Spermatophyta</taxon>
        <taxon>Magnoliopsida</taxon>
        <taxon>eudicotyledons</taxon>
        <taxon>Gunneridae</taxon>
        <taxon>Pentapetalae</taxon>
        <taxon>rosids</taxon>
        <taxon>fabids</taxon>
        <taxon>Malpighiales</taxon>
        <taxon>Euphorbiaceae</taxon>
        <taxon>Crotonoideae</taxon>
        <taxon>Micrandreae</taxon>
        <taxon>Hevea</taxon>
    </lineage>
</organism>
<dbReference type="InterPro" id="IPR011989">
    <property type="entry name" value="ARM-like"/>
</dbReference>
<dbReference type="Gene3D" id="1.25.10.10">
    <property type="entry name" value="Leucine-rich Repeat Variant"/>
    <property type="match status" value="1"/>
</dbReference>
<dbReference type="SUPFAM" id="SSF48371">
    <property type="entry name" value="ARM repeat"/>
    <property type="match status" value="2"/>
</dbReference>
<sequence length="1034" mass="115442">MVSVSIGKAITTLLGARSRKLHDAISRLSPDSNKRPSLGSLEDSLWFLHKFVKDGAERDQKLDDILIPIIQHSLRSKDSKHGGQALILINWLFQDEFLFQAVARSLADILARKDDRYIALGWCILIRSLVEYENFMDKHPVNGCVASCSPECICHVEIQYPDSFLPPFLLSSLIIVLCSTLQDGFELPSRLSMSAADCILSISEALTKKNKWSRKSRPLHAKGVEQVLKWLQEIKGHYGYFQDETDANFPKTGALLLSSCWKHYSILLHLEDHKFSQHCNELLDQYISGIQYYSDNHPEGQTENKDAGMETRKFFLNCLCLLLGRLDRKKFESTMSEYGMQISRILLSQLHYADEDVIAGAVCIFKEAIFKPNYYSGDGLTESRQMDMVLPLLLNLLDERDGIAKAVVVLIAEYCSMYSSIIFTFVTGSMNRRNAIDVVSQVLCMSLDSTGKLSHLAWQDIANNLLERFSDEDITIRQQASKLISMIDPALVFPALVHLIYSSDEGVQSCASTSLTTMLKCHSQKPEVICMLLDCLSNLNQGVDLSPTTGYQREGPKVDIDRVLKLMSEWSKSVQNWNSLIGPLIDKMFAEPANATIVRFLSCISEYLAEAADVVLSRVLSQIKPQEGISKGFLSRWESKSCTSEEFMKMEQSLFERLCPLLIIRMLPLGVFDDLNSHTMYGQLPIQGITHDINVVDECVAAFLLQRAFNKYEFEDVRKLAAELCGRIHPQVLLTIVSSLLEHAAISHDILRIKACLFAICSSLMVRGSDSVSHPAILQIRKTIETVVLWPSLDGDEVSKAQHGCIDCLALMICAELQALKSFKDSSEKYSTIGKTRNSGNDASDNSALAYVIHQLTNDKKEVSISTIRSEKNEFDAPVPHSFRLCMANTLISACQKISDSGKKSFARRTLPNLIHSVEMIMHAEIRAACVQVLFSAVYHLKSAILPYSVDLLKLSVKVLREGSEKEKMAGAKLVASLMGSEDAILESISEGLLEARQVLLSISSSDPSHDLRVVCKKLLACITSPSVPTKYLA</sequence>
<comment type="caution">
    <text evidence="1">The sequence shown here is derived from an EMBL/GenBank/DDBJ whole genome shotgun (WGS) entry which is preliminary data.</text>
</comment>
<keyword evidence="2" id="KW-1185">Reference proteome</keyword>
<protein>
    <submittedName>
        <fullName evidence="1">Uncharacterized protein</fullName>
    </submittedName>
</protein>
<dbReference type="InterPro" id="IPR016024">
    <property type="entry name" value="ARM-type_fold"/>
</dbReference>
<name>A0A6A6M5F1_HEVBR</name>
<evidence type="ECO:0000313" key="1">
    <source>
        <dbReference type="EMBL" id="KAF2307855.1"/>
    </source>
</evidence>
<dbReference type="EMBL" id="JAAGAX010000008">
    <property type="protein sequence ID" value="KAF2307855.1"/>
    <property type="molecule type" value="Genomic_DNA"/>
</dbReference>